<dbReference type="OrthoDB" id="2536801at2"/>
<dbReference type="Pfam" id="PF00805">
    <property type="entry name" value="Pentapeptide"/>
    <property type="match status" value="2"/>
</dbReference>
<dbReference type="SUPFAM" id="SSF141571">
    <property type="entry name" value="Pentapeptide repeat-like"/>
    <property type="match status" value="1"/>
</dbReference>
<evidence type="ECO:0000256" key="1">
    <source>
        <dbReference type="ARBA" id="ARBA00022737"/>
    </source>
</evidence>
<accession>A0A511VGN5</accession>
<dbReference type="EMBL" id="BJXX01000184">
    <property type="protein sequence ID" value="GEN36392.1"/>
    <property type="molecule type" value="Genomic_DNA"/>
</dbReference>
<sequence length="377" mass="43471">MAKEDVLQHFIENEVQTKNLESLLALEEYFQNHKDELVHDFVQSFRNICRTIKTMQLRGEKGRIGHITYSMLRTEIMEGRHIYVIDASDITWFFDRKECQAEYNAGWAFQYLDVVESELEQISKTYMGAITKPDIERIKLGLANKYHQYVVSLARYAMPQAIILPEYLEIDKEEELEVRVGEYLDHSETIYKEDVIVKDSEEIKAWLEEKLEYEYAYEVFTDLTLSHGNYEGIDLRYADMKQSDLSRSNLRGCILLGTKFIGCRLQGTDFSYSLISEADFSYSDLKGAVFYNTEGAQGLPDPDSWEMPGFVPVRFEGANLERADFEEANLAGAIFTGANLTATNFKGANLERAVFSRADMLNVNLDDKQRASIIWKP</sequence>
<dbReference type="InterPro" id="IPR001646">
    <property type="entry name" value="5peptide_repeat"/>
</dbReference>
<gene>
    <name evidence="2" type="ORF">ADA01nite_38520</name>
</gene>
<evidence type="ECO:0000313" key="3">
    <source>
        <dbReference type="Proteomes" id="UP000321157"/>
    </source>
</evidence>
<organism evidence="2 3">
    <name type="scientific">Aneurinibacillus danicus</name>
    <dbReference type="NCBI Taxonomy" id="267746"/>
    <lineage>
        <taxon>Bacteria</taxon>
        <taxon>Bacillati</taxon>
        <taxon>Bacillota</taxon>
        <taxon>Bacilli</taxon>
        <taxon>Bacillales</taxon>
        <taxon>Paenibacillaceae</taxon>
        <taxon>Aneurinibacillus group</taxon>
        <taxon>Aneurinibacillus</taxon>
    </lineage>
</organism>
<keyword evidence="3" id="KW-1185">Reference proteome</keyword>
<dbReference type="Proteomes" id="UP000321157">
    <property type="component" value="Unassembled WGS sequence"/>
</dbReference>
<proteinExistence type="predicted"/>
<name>A0A511VGN5_9BACL</name>
<reference evidence="2 3" key="1">
    <citation type="submission" date="2019-07" db="EMBL/GenBank/DDBJ databases">
        <title>Whole genome shotgun sequence of Aneurinibacillus danicus NBRC 102444.</title>
        <authorList>
            <person name="Hosoyama A."/>
            <person name="Uohara A."/>
            <person name="Ohji S."/>
            <person name="Ichikawa N."/>
        </authorList>
    </citation>
    <scope>NUCLEOTIDE SEQUENCE [LARGE SCALE GENOMIC DNA]</scope>
    <source>
        <strain evidence="2 3">NBRC 102444</strain>
    </source>
</reference>
<dbReference type="AlphaFoldDB" id="A0A511VGN5"/>
<comment type="caution">
    <text evidence="2">The sequence shown here is derived from an EMBL/GenBank/DDBJ whole genome shotgun (WGS) entry which is preliminary data.</text>
</comment>
<keyword evidence="1" id="KW-0677">Repeat</keyword>
<evidence type="ECO:0000313" key="2">
    <source>
        <dbReference type="EMBL" id="GEN36392.1"/>
    </source>
</evidence>
<dbReference type="PANTHER" id="PTHR47485:SF1">
    <property type="entry name" value="THYLAKOID LUMENAL 17.4 KDA PROTEIN, CHLOROPLASTIC"/>
    <property type="match status" value="1"/>
</dbReference>
<dbReference type="Gene3D" id="2.160.20.80">
    <property type="entry name" value="E3 ubiquitin-protein ligase SopA"/>
    <property type="match status" value="1"/>
</dbReference>
<protein>
    <recommendedName>
        <fullName evidence="4">Pentapeptide repeat-containing protein</fullName>
    </recommendedName>
</protein>
<evidence type="ECO:0008006" key="4">
    <source>
        <dbReference type="Google" id="ProtNLM"/>
    </source>
</evidence>
<dbReference type="RefSeq" id="WP_146812029.1">
    <property type="nucleotide sequence ID" value="NZ_BJXX01000184.1"/>
</dbReference>
<dbReference type="PANTHER" id="PTHR47485">
    <property type="entry name" value="THYLAKOID LUMENAL 17.4 KDA PROTEIN, CHLOROPLASTIC"/>
    <property type="match status" value="1"/>
</dbReference>